<keyword evidence="4" id="KW-1185">Reference proteome</keyword>
<evidence type="ECO:0000313" key="4">
    <source>
        <dbReference type="Proteomes" id="UP000092695"/>
    </source>
</evidence>
<dbReference type="KEGG" id="woc:BA177_12075"/>
<protein>
    <recommendedName>
        <fullName evidence="5">VWFA domain-containing protein</fullName>
    </recommendedName>
</protein>
<keyword evidence="2" id="KW-0812">Transmembrane</keyword>
<dbReference type="Proteomes" id="UP000092695">
    <property type="component" value="Chromosome"/>
</dbReference>
<proteinExistence type="predicted"/>
<name>A0A193LH50_9GAMM</name>
<evidence type="ECO:0000313" key="3">
    <source>
        <dbReference type="EMBL" id="ANO51837.1"/>
    </source>
</evidence>
<accession>A0A193LH50</accession>
<dbReference type="STRING" id="1548547.BA177_12075"/>
<evidence type="ECO:0000256" key="1">
    <source>
        <dbReference type="SAM" id="Coils"/>
    </source>
</evidence>
<dbReference type="EMBL" id="CP016268">
    <property type="protein sequence ID" value="ANO51837.1"/>
    <property type="molecule type" value="Genomic_DNA"/>
</dbReference>
<sequence length="364" mass="41160">MARKRRESQIIGMSFLDIMSCGFGAVVLFFMIINSQVRRDTDSPPEELSGETARLEFEVLEARKNLVLAKNTMEELDDERARATSRIAQITALIEKLKIELAQHDQETLAKVERVEKLQSDIERLEEERKRLLAAEEARESGSKVRSFTGEGDRQYLTGLKVGGDRILVLVDSSASMLDRRIINIIRRRNMSEDVKLRSLKWRQAVSSVDWLSAQFPPTSKFQIYTFNTSAKPVLKGSDGVWLDVGDGKQLDEAIRVLRRTVPENGTNMLDAYKVINSLNPKPDNVILLVDGLPTMNAAETERGMVTGQERLKFHYEAEREIPSGVPVNVLLYPMEGDYNAAVAYWLLAYRTGGSFMSVSKDWP</sequence>
<reference evidence="3 4" key="1">
    <citation type="submission" date="2016-06" db="EMBL/GenBank/DDBJ databases">
        <title>Complete genome sequence of a deep-branching marine Gamma Proteobacterium Woeseia oceani type strain XK5.</title>
        <authorList>
            <person name="Mu D."/>
            <person name="Du Z."/>
        </authorList>
    </citation>
    <scope>NUCLEOTIDE SEQUENCE [LARGE SCALE GENOMIC DNA]</scope>
    <source>
        <strain evidence="3 4">XK5</strain>
    </source>
</reference>
<organism evidence="3 4">
    <name type="scientific">Woeseia oceani</name>
    <dbReference type="NCBI Taxonomy" id="1548547"/>
    <lineage>
        <taxon>Bacteria</taxon>
        <taxon>Pseudomonadati</taxon>
        <taxon>Pseudomonadota</taxon>
        <taxon>Gammaproteobacteria</taxon>
        <taxon>Woeseiales</taxon>
        <taxon>Woeseiaceae</taxon>
        <taxon>Woeseia</taxon>
    </lineage>
</organism>
<dbReference type="RefSeq" id="WP_068616535.1">
    <property type="nucleotide sequence ID" value="NZ_CP016268.1"/>
</dbReference>
<dbReference type="SUPFAM" id="SSF53300">
    <property type="entry name" value="vWA-like"/>
    <property type="match status" value="1"/>
</dbReference>
<keyword evidence="2" id="KW-1133">Transmembrane helix</keyword>
<feature type="transmembrane region" description="Helical" evidence="2">
    <location>
        <begin position="12"/>
        <end position="33"/>
    </location>
</feature>
<evidence type="ECO:0000256" key="2">
    <source>
        <dbReference type="SAM" id="Phobius"/>
    </source>
</evidence>
<evidence type="ECO:0008006" key="5">
    <source>
        <dbReference type="Google" id="ProtNLM"/>
    </source>
</evidence>
<gene>
    <name evidence="3" type="ORF">BA177_12075</name>
</gene>
<dbReference type="InterPro" id="IPR036465">
    <property type="entry name" value="vWFA_dom_sf"/>
</dbReference>
<dbReference type="AlphaFoldDB" id="A0A193LH50"/>
<keyword evidence="2" id="KW-0472">Membrane</keyword>
<feature type="coiled-coil region" evidence="1">
    <location>
        <begin position="59"/>
        <end position="138"/>
    </location>
</feature>
<keyword evidence="1" id="KW-0175">Coiled coil</keyword>
<dbReference type="Gene3D" id="3.40.50.410">
    <property type="entry name" value="von Willebrand factor, type A domain"/>
    <property type="match status" value="1"/>
</dbReference>
<dbReference type="OrthoDB" id="185358at2"/>